<dbReference type="KEGG" id="nah:F5544_40680"/>
<evidence type="ECO:0000313" key="2">
    <source>
        <dbReference type="EMBL" id="QIS15952.1"/>
    </source>
</evidence>
<organism evidence="2 3">
    <name type="scientific">Nocardia arthritidis</name>
    <dbReference type="NCBI Taxonomy" id="228602"/>
    <lineage>
        <taxon>Bacteria</taxon>
        <taxon>Bacillati</taxon>
        <taxon>Actinomycetota</taxon>
        <taxon>Actinomycetes</taxon>
        <taxon>Mycobacteriales</taxon>
        <taxon>Nocardiaceae</taxon>
        <taxon>Nocardia</taxon>
    </lineage>
</organism>
<name>A0A6G9YRV5_9NOCA</name>
<protein>
    <recommendedName>
        <fullName evidence="4">DUF559 domain-containing protein</fullName>
    </recommendedName>
</protein>
<evidence type="ECO:0000313" key="3">
    <source>
        <dbReference type="Proteomes" id="UP000503540"/>
    </source>
</evidence>
<dbReference type="Proteomes" id="UP000503540">
    <property type="component" value="Chromosome"/>
</dbReference>
<sequence>MDAPQLISRNPARPPGSRYPRPDAASADRTPAGRHLLRVRAIAELMPAGAATSHASAAVLHRLPVRAPRFDRVHLTRKTSNGGCMGGQIVMHSAEFAPDEVTIVNGIRVTTPPRTVIDIARWEGFEQAVIVGDAALHRGLTTADELREHLRRAEHRPGYRKAAQVISFLDGRSECVGESRSRVAMHRAGLPAPELQAFVLTEAGEPVGPVDFLFDDLGVIGEFDRKDHSHNGLPQSAAAGHVTDAELRAMGWSVVRWTWDDLDDPDELPQLLRTAATTGPRRGSWRATPRT</sequence>
<accession>A0A6G9YRV5</accession>
<evidence type="ECO:0000256" key="1">
    <source>
        <dbReference type="SAM" id="MobiDB-lite"/>
    </source>
</evidence>
<dbReference type="RefSeq" id="WP_167478116.1">
    <property type="nucleotide sequence ID" value="NZ_CP046172.1"/>
</dbReference>
<dbReference type="EMBL" id="CP046172">
    <property type="protein sequence ID" value="QIS15952.1"/>
    <property type="molecule type" value="Genomic_DNA"/>
</dbReference>
<gene>
    <name evidence="2" type="ORF">F5544_40680</name>
</gene>
<dbReference type="AlphaFoldDB" id="A0A6G9YRV5"/>
<evidence type="ECO:0008006" key="4">
    <source>
        <dbReference type="Google" id="ProtNLM"/>
    </source>
</evidence>
<keyword evidence="3" id="KW-1185">Reference proteome</keyword>
<proteinExistence type="predicted"/>
<feature type="region of interest" description="Disordered" evidence="1">
    <location>
        <begin position="1"/>
        <end position="32"/>
    </location>
</feature>
<reference evidence="2 3" key="1">
    <citation type="journal article" date="2019" name="ACS Chem. Biol.">
        <title>Identification and Mobilization of a Cryptic Antibiotic Biosynthesis Gene Locus from a Human-Pathogenic Nocardia Isolate.</title>
        <authorList>
            <person name="Herisse M."/>
            <person name="Ishida K."/>
            <person name="Porter J.L."/>
            <person name="Howden B."/>
            <person name="Hertweck C."/>
            <person name="Stinear T.P."/>
            <person name="Pidot S.J."/>
        </authorList>
    </citation>
    <scope>NUCLEOTIDE SEQUENCE [LARGE SCALE GENOMIC DNA]</scope>
    <source>
        <strain evidence="2 3">AUSMDU00012717</strain>
    </source>
</reference>